<evidence type="ECO:0000313" key="3">
    <source>
        <dbReference type="Proteomes" id="UP000052019"/>
    </source>
</evidence>
<evidence type="ECO:0000313" key="1">
    <source>
        <dbReference type="EMBL" id="KRP62529.1"/>
    </source>
</evidence>
<accession>A0A0R2ZW77</accession>
<dbReference type="PATRIC" id="fig|200450.4.peg.3011"/>
<evidence type="ECO:0000313" key="4">
    <source>
        <dbReference type="Proteomes" id="UP000183126"/>
    </source>
</evidence>
<dbReference type="RefSeq" id="WP_057007023.1">
    <property type="nucleotide sequence ID" value="NZ_JYLK01000002.1"/>
</dbReference>
<dbReference type="Proteomes" id="UP000183126">
    <property type="component" value="Chromosome I"/>
</dbReference>
<keyword evidence="4" id="KW-1185">Reference proteome</keyword>
<dbReference type="OrthoDB" id="7032075at2"/>
<organism evidence="1 3">
    <name type="scientific">Pseudomonas trivialis</name>
    <dbReference type="NCBI Taxonomy" id="200450"/>
    <lineage>
        <taxon>Bacteria</taxon>
        <taxon>Pseudomonadati</taxon>
        <taxon>Pseudomonadota</taxon>
        <taxon>Gammaproteobacteria</taxon>
        <taxon>Pseudomonadales</taxon>
        <taxon>Pseudomonadaceae</taxon>
        <taxon>Pseudomonas</taxon>
    </lineage>
</organism>
<evidence type="ECO:0000313" key="2">
    <source>
        <dbReference type="EMBL" id="SDS29110.1"/>
    </source>
</evidence>
<sequence length="145" mass="16952">MFLSELETLRRLRKHRADRAERALSEAKRHQRALQLQVEQAHQLLEQTRLQEAEEAAALLSKHQGQVLSFQQLKSWGTQERSLSAGTQRERAHLQALHGQHEQQMIHIDSAQKQATRCLRECEKLWELSQLLVQEENEARTCEQT</sequence>
<gene>
    <name evidence="2" type="ORF">SAMN04490205_2064</name>
    <name evidence="1" type="ORF">TU79_05275</name>
</gene>
<dbReference type="EMBL" id="JYLK01000002">
    <property type="protein sequence ID" value="KRP62529.1"/>
    <property type="molecule type" value="Genomic_DNA"/>
</dbReference>
<name>A0A0R2ZW77_9PSED</name>
<dbReference type="AlphaFoldDB" id="A0A0R2ZW77"/>
<reference evidence="2 4" key="2">
    <citation type="submission" date="2016-10" db="EMBL/GenBank/DDBJ databases">
        <authorList>
            <person name="Varghese N."/>
            <person name="Submissions S."/>
        </authorList>
    </citation>
    <scope>NUCLEOTIDE SEQUENCE [LARGE SCALE GENOMIC DNA]</scope>
    <source>
        <strain evidence="2 4">BS3111</strain>
    </source>
</reference>
<dbReference type="Proteomes" id="UP000052019">
    <property type="component" value="Unassembled WGS sequence"/>
</dbReference>
<dbReference type="Gene3D" id="1.10.287.1700">
    <property type="match status" value="1"/>
</dbReference>
<proteinExistence type="predicted"/>
<dbReference type="EMBL" id="LT629760">
    <property type="protein sequence ID" value="SDS29110.1"/>
    <property type="molecule type" value="Genomic_DNA"/>
</dbReference>
<reference evidence="1 3" key="1">
    <citation type="submission" date="2015-02" db="EMBL/GenBank/DDBJ databases">
        <title>Two Pseudomonas sp. nov. isolated from raw milk.</title>
        <authorList>
            <person name="Wenning M."/>
            <person name="von Neubeck M."/>
            <person name="Huptas C."/>
            <person name="Scherer S."/>
        </authorList>
    </citation>
    <scope>NUCLEOTIDE SEQUENCE [LARGE SCALE GENOMIC DNA]</scope>
    <source>
        <strain evidence="1 3">DSM 14937</strain>
    </source>
</reference>
<dbReference type="InterPro" id="IPR053716">
    <property type="entry name" value="Flag_assembly_chemotaxis_eff"/>
</dbReference>
<protein>
    <submittedName>
        <fullName evidence="1">Type III secretion protein</fullName>
    </submittedName>
</protein>